<sequence>MKQTSQLATQPLVPSQRGGYAENNGLNDIYTSLSRNPCSGQSDKDFYRTTQMHFKEKDKTLFDYDSPWRILRTNPQWCTVPPMESPSQWNKRAHSPEFLFSEAPNFANEESERTSRRQKTTFSPQSANEEQLEKILFEFKKISDICKAENEDKKRHRAKVEEMKGEELELKKREMKIQRKEKDFQFYIQPHEHLSGTSLSAFLQMKEEIMKRWGWK</sequence>
<feature type="region of interest" description="Disordered" evidence="2">
    <location>
        <begin position="102"/>
        <end position="127"/>
    </location>
</feature>
<gene>
    <name evidence="3" type="ORF">QVD17_34606</name>
</gene>
<dbReference type="Proteomes" id="UP001229421">
    <property type="component" value="Unassembled WGS sequence"/>
</dbReference>
<feature type="region of interest" description="Disordered" evidence="2">
    <location>
        <begin position="1"/>
        <end position="24"/>
    </location>
</feature>
<evidence type="ECO:0000256" key="2">
    <source>
        <dbReference type="SAM" id="MobiDB-lite"/>
    </source>
</evidence>
<dbReference type="PANTHER" id="PTHR45023:SF4">
    <property type="entry name" value="GLYCINE-RICH PROTEIN-RELATED"/>
    <property type="match status" value="1"/>
</dbReference>
<keyword evidence="4" id="KW-1185">Reference proteome</keyword>
<feature type="coiled-coil region" evidence="1">
    <location>
        <begin position="146"/>
        <end position="183"/>
    </location>
</feature>
<protein>
    <submittedName>
        <fullName evidence="3">Uncharacterized protein</fullName>
    </submittedName>
</protein>
<comment type="caution">
    <text evidence="3">The sequence shown here is derived from an EMBL/GenBank/DDBJ whole genome shotgun (WGS) entry which is preliminary data.</text>
</comment>
<keyword evidence="1" id="KW-0175">Coiled coil</keyword>
<name>A0AAD8NLB1_TARER</name>
<dbReference type="EMBL" id="JAUHHV010000009">
    <property type="protein sequence ID" value="KAK1412967.1"/>
    <property type="molecule type" value="Genomic_DNA"/>
</dbReference>
<dbReference type="PANTHER" id="PTHR45023">
    <property type="match status" value="1"/>
</dbReference>
<reference evidence="3" key="1">
    <citation type="journal article" date="2023" name="bioRxiv">
        <title>Improved chromosome-level genome assembly for marigold (Tagetes erecta).</title>
        <authorList>
            <person name="Jiang F."/>
            <person name="Yuan L."/>
            <person name="Wang S."/>
            <person name="Wang H."/>
            <person name="Xu D."/>
            <person name="Wang A."/>
            <person name="Fan W."/>
        </authorList>
    </citation>
    <scope>NUCLEOTIDE SEQUENCE</scope>
    <source>
        <strain evidence="3">WSJ</strain>
        <tissue evidence="3">Leaf</tissue>
    </source>
</reference>
<proteinExistence type="predicted"/>
<feature type="compositionally biased region" description="Polar residues" evidence="2">
    <location>
        <begin position="1"/>
        <end position="13"/>
    </location>
</feature>
<evidence type="ECO:0000313" key="4">
    <source>
        <dbReference type="Proteomes" id="UP001229421"/>
    </source>
</evidence>
<evidence type="ECO:0000313" key="3">
    <source>
        <dbReference type="EMBL" id="KAK1412967.1"/>
    </source>
</evidence>
<accession>A0AAD8NLB1</accession>
<dbReference type="AlphaFoldDB" id="A0AAD8NLB1"/>
<evidence type="ECO:0000256" key="1">
    <source>
        <dbReference type="SAM" id="Coils"/>
    </source>
</evidence>
<organism evidence="3 4">
    <name type="scientific">Tagetes erecta</name>
    <name type="common">African marigold</name>
    <dbReference type="NCBI Taxonomy" id="13708"/>
    <lineage>
        <taxon>Eukaryota</taxon>
        <taxon>Viridiplantae</taxon>
        <taxon>Streptophyta</taxon>
        <taxon>Embryophyta</taxon>
        <taxon>Tracheophyta</taxon>
        <taxon>Spermatophyta</taxon>
        <taxon>Magnoliopsida</taxon>
        <taxon>eudicotyledons</taxon>
        <taxon>Gunneridae</taxon>
        <taxon>Pentapetalae</taxon>
        <taxon>asterids</taxon>
        <taxon>campanulids</taxon>
        <taxon>Asterales</taxon>
        <taxon>Asteraceae</taxon>
        <taxon>Asteroideae</taxon>
        <taxon>Heliantheae alliance</taxon>
        <taxon>Tageteae</taxon>
        <taxon>Tagetes</taxon>
    </lineage>
</organism>